<proteinExistence type="predicted"/>
<dbReference type="EMBL" id="CP020991">
    <property type="protein sequence ID" value="AUO18823.1"/>
    <property type="molecule type" value="Genomic_DNA"/>
</dbReference>
<dbReference type="Gene3D" id="3.30.2220.30">
    <property type="match status" value="1"/>
</dbReference>
<accession>A0A2K9P0N1</accession>
<dbReference type="RefSeq" id="WP_102365076.1">
    <property type="nucleotide sequence ID" value="NZ_CP020991.1"/>
</dbReference>
<reference evidence="1 2" key="1">
    <citation type="submission" date="2017-04" db="EMBL/GenBank/DDBJ databases">
        <title>Monoglobus pectinilyticus 14 draft genome.</title>
        <authorList>
            <person name="Kim C."/>
            <person name="Rosendale D.I."/>
            <person name="Kelly W.J."/>
            <person name="Tannock G.W."/>
            <person name="Patchett M.L."/>
            <person name="Jordens J.Z."/>
        </authorList>
    </citation>
    <scope>NUCLEOTIDE SEQUENCE [LARGE SCALE GENOMIC DNA]</scope>
    <source>
        <strain evidence="1 2">14</strain>
    </source>
</reference>
<dbReference type="Proteomes" id="UP000235589">
    <property type="component" value="Chromosome"/>
</dbReference>
<evidence type="ECO:0000313" key="2">
    <source>
        <dbReference type="Proteomes" id="UP000235589"/>
    </source>
</evidence>
<dbReference type="InterPro" id="IPR014986">
    <property type="entry name" value="XkdN-like"/>
</dbReference>
<protein>
    <submittedName>
        <fullName evidence="1">XkdN-like protein</fullName>
    </submittedName>
</protein>
<gene>
    <name evidence="1" type="ORF">B9O19_00640</name>
</gene>
<dbReference type="InterPro" id="IPR038559">
    <property type="entry name" value="XkdN-like_sf"/>
</dbReference>
<evidence type="ECO:0000313" key="1">
    <source>
        <dbReference type="EMBL" id="AUO18823.1"/>
    </source>
</evidence>
<organism evidence="1 2">
    <name type="scientific">Monoglobus pectinilyticus</name>
    <dbReference type="NCBI Taxonomy" id="1981510"/>
    <lineage>
        <taxon>Bacteria</taxon>
        <taxon>Bacillati</taxon>
        <taxon>Bacillota</taxon>
        <taxon>Clostridia</taxon>
        <taxon>Monoglobales</taxon>
        <taxon>Monoglobaceae</taxon>
        <taxon>Monoglobus</taxon>
    </lineage>
</organism>
<dbReference type="GeneID" id="98062067"/>
<name>A0A2K9P0N1_9FIRM</name>
<sequence>MSELQDFLNSMSSDITDDVAVSERFVDKKGNLLKFKIKSMSYDDYESARIQATIMPKRKNEQIRFDSKIFNDKIIINNVIDPNFKDAESIKKKGCATPEQYLHETLLPGEINELANKISALSGFDKDFDEEINEAKN</sequence>
<dbReference type="KEGG" id="mpec:B9O19_00640"/>
<dbReference type="AlphaFoldDB" id="A0A2K9P0N1"/>
<dbReference type="Pfam" id="PF08890">
    <property type="entry name" value="Phage_TAC_5"/>
    <property type="match status" value="1"/>
</dbReference>
<dbReference type="OrthoDB" id="1807498at2"/>
<keyword evidence="2" id="KW-1185">Reference proteome</keyword>